<keyword evidence="3" id="KW-1185">Reference proteome</keyword>
<name>A0AAX7TDP6_ASTCA</name>
<evidence type="ECO:0000313" key="3">
    <source>
        <dbReference type="Proteomes" id="UP000265100"/>
    </source>
</evidence>
<dbReference type="Proteomes" id="UP000265100">
    <property type="component" value="Chromosome 14"/>
</dbReference>
<dbReference type="AlphaFoldDB" id="A0AAX7TDP6"/>
<reference evidence="2" key="3">
    <citation type="submission" date="2025-08" db="UniProtKB">
        <authorList>
            <consortium name="Ensembl"/>
        </authorList>
    </citation>
    <scope>IDENTIFICATION</scope>
</reference>
<organism evidence="2 3">
    <name type="scientific">Astatotilapia calliptera</name>
    <name type="common">Eastern happy</name>
    <name type="synonym">Chromis callipterus</name>
    <dbReference type="NCBI Taxonomy" id="8154"/>
    <lineage>
        <taxon>Eukaryota</taxon>
        <taxon>Metazoa</taxon>
        <taxon>Chordata</taxon>
        <taxon>Craniata</taxon>
        <taxon>Vertebrata</taxon>
        <taxon>Euteleostomi</taxon>
        <taxon>Actinopterygii</taxon>
        <taxon>Neopterygii</taxon>
        <taxon>Teleostei</taxon>
        <taxon>Neoteleostei</taxon>
        <taxon>Acanthomorphata</taxon>
        <taxon>Ovalentaria</taxon>
        <taxon>Cichlomorphae</taxon>
        <taxon>Cichliformes</taxon>
        <taxon>Cichlidae</taxon>
        <taxon>African cichlids</taxon>
        <taxon>Pseudocrenilabrinae</taxon>
        <taxon>Haplochromini</taxon>
        <taxon>Astatotilapia</taxon>
    </lineage>
</organism>
<reference evidence="2" key="4">
    <citation type="submission" date="2025-09" db="UniProtKB">
        <authorList>
            <consortium name="Ensembl"/>
        </authorList>
    </citation>
    <scope>IDENTIFICATION</scope>
</reference>
<dbReference type="Ensembl" id="ENSACLT00000051459.1">
    <property type="protein sequence ID" value="ENSACLP00000055078.1"/>
    <property type="gene ID" value="ENSACLG00000031350.1"/>
</dbReference>
<sequence length="106" mass="11812">FFRRLAASTAAPPLSSVSLDKLLPTPEAFSGELGKCAGFLMQCAMHFSQLPHIFSSDEVKIAYFVQLLRDRALTWAQAQLQANPEITYADFLSKFKVTPGWCNISR</sequence>
<protein>
    <recommendedName>
        <fullName evidence="1">DUF4939 domain-containing protein</fullName>
    </recommendedName>
</protein>
<dbReference type="GeneTree" id="ENSGT01120000272077"/>
<proteinExistence type="predicted"/>
<accession>A0AAX7TDP6</accession>
<evidence type="ECO:0000259" key="1">
    <source>
        <dbReference type="Pfam" id="PF16297"/>
    </source>
</evidence>
<reference evidence="2 3" key="1">
    <citation type="submission" date="2018-05" db="EMBL/GenBank/DDBJ databases">
        <authorList>
            <person name="Datahose"/>
        </authorList>
    </citation>
    <scope>NUCLEOTIDE SEQUENCE</scope>
</reference>
<evidence type="ECO:0000313" key="2">
    <source>
        <dbReference type="Ensembl" id="ENSACLP00000055078.1"/>
    </source>
</evidence>
<reference evidence="3" key="2">
    <citation type="submission" date="2023-03" db="EMBL/GenBank/DDBJ databases">
        <authorList>
            <consortium name="Wellcome Sanger Institute Data Sharing"/>
        </authorList>
    </citation>
    <scope>NUCLEOTIDE SEQUENCE [LARGE SCALE GENOMIC DNA]</scope>
</reference>
<dbReference type="InterPro" id="IPR032549">
    <property type="entry name" value="DUF4939"/>
</dbReference>
<dbReference type="Pfam" id="PF16297">
    <property type="entry name" value="DUF4939"/>
    <property type="match status" value="1"/>
</dbReference>
<feature type="domain" description="DUF4939" evidence="1">
    <location>
        <begin position="21"/>
        <end position="101"/>
    </location>
</feature>